<dbReference type="AlphaFoldDB" id="A0AAU9NKV1"/>
<accession>A0AAU9NKV1</accession>
<evidence type="ECO:0000313" key="1">
    <source>
        <dbReference type="EMBL" id="CAH1438285.1"/>
    </source>
</evidence>
<comment type="caution">
    <text evidence="1">The sequence shown here is derived from an EMBL/GenBank/DDBJ whole genome shotgun (WGS) entry which is preliminary data.</text>
</comment>
<sequence>MAWLSAKTRLATVSLPPPRHHRRIIGAAIVLVSSSAKTKGHEVIVNRCSWALLIFMVRSHASSSHSSVALFQPESATVTLLLPPTIACRRDGGCGDVSLFCKIEEGPPPPP</sequence>
<gene>
    <name evidence="1" type="ORF">LVIROSA_LOCUS24552</name>
</gene>
<dbReference type="EMBL" id="CAKMRJ010004445">
    <property type="protein sequence ID" value="CAH1438285.1"/>
    <property type="molecule type" value="Genomic_DNA"/>
</dbReference>
<keyword evidence="2" id="KW-1185">Reference proteome</keyword>
<organism evidence="1 2">
    <name type="scientific">Lactuca virosa</name>
    <dbReference type="NCBI Taxonomy" id="75947"/>
    <lineage>
        <taxon>Eukaryota</taxon>
        <taxon>Viridiplantae</taxon>
        <taxon>Streptophyta</taxon>
        <taxon>Embryophyta</taxon>
        <taxon>Tracheophyta</taxon>
        <taxon>Spermatophyta</taxon>
        <taxon>Magnoliopsida</taxon>
        <taxon>eudicotyledons</taxon>
        <taxon>Gunneridae</taxon>
        <taxon>Pentapetalae</taxon>
        <taxon>asterids</taxon>
        <taxon>campanulids</taxon>
        <taxon>Asterales</taxon>
        <taxon>Asteraceae</taxon>
        <taxon>Cichorioideae</taxon>
        <taxon>Cichorieae</taxon>
        <taxon>Lactucinae</taxon>
        <taxon>Lactuca</taxon>
    </lineage>
</organism>
<proteinExistence type="predicted"/>
<evidence type="ECO:0000313" key="2">
    <source>
        <dbReference type="Proteomes" id="UP001157418"/>
    </source>
</evidence>
<dbReference type="Proteomes" id="UP001157418">
    <property type="component" value="Unassembled WGS sequence"/>
</dbReference>
<protein>
    <submittedName>
        <fullName evidence="1">Uncharacterized protein</fullName>
    </submittedName>
</protein>
<name>A0AAU9NKV1_9ASTR</name>
<reference evidence="1 2" key="1">
    <citation type="submission" date="2022-01" db="EMBL/GenBank/DDBJ databases">
        <authorList>
            <person name="Xiong W."/>
            <person name="Schranz E."/>
        </authorList>
    </citation>
    <scope>NUCLEOTIDE SEQUENCE [LARGE SCALE GENOMIC DNA]</scope>
</reference>